<reference evidence="2" key="2">
    <citation type="submission" date="2021-02" db="UniProtKB">
        <authorList>
            <consortium name="EnsemblMetazoa"/>
        </authorList>
    </citation>
    <scope>IDENTIFICATION</scope>
    <source>
        <strain evidence="2">JHB</strain>
    </source>
</reference>
<dbReference type="EMBL" id="DS233196">
    <property type="protein sequence ID" value="EDS28594.1"/>
    <property type="molecule type" value="Genomic_DNA"/>
</dbReference>
<dbReference type="AlphaFoldDB" id="B0XHS5"/>
<dbReference type="Proteomes" id="UP000002320">
    <property type="component" value="Unassembled WGS sequence"/>
</dbReference>
<dbReference type="VEuPathDB" id="VectorBase:CQUJHB020372"/>
<gene>
    <name evidence="2" type="primary">6053038</name>
    <name evidence="1" type="ORF">CpipJ_CPIJ018828</name>
</gene>
<dbReference type="InParanoid" id="B0XHS5"/>
<reference evidence="1" key="1">
    <citation type="submission" date="2007-03" db="EMBL/GenBank/DDBJ databases">
        <title>Annotation of Culex pipiens quinquefasciatus.</title>
        <authorList>
            <consortium name="The Broad Institute Genome Sequencing Platform"/>
            <person name="Atkinson P.W."/>
            <person name="Hemingway J."/>
            <person name="Christensen B.M."/>
            <person name="Higgs S."/>
            <person name="Kodira C."/>
            <person name="Hannick L."/>
            <person name="Megy K."/>
            <person name="O'Leary S."/>
            <person name="Pearson M."/>
            <person name="Haas B.J."/>
            <person name="Mauceli E."/>
            <person name="Wortman J.R."/>
            <person name="Lee N.H."/>
            <person name="Guigo R."/>
            <person name="Stanke M."/>
            <person name="Alvarado L."/>
            <person name="Amedeo P."/>
            <person name="Antoine C.H."/>
            <person name="Arensburger P."/>
            <person name="Bidwell S.L."/>
            <person name="Crawford M."/>
            <person name="Camaro F."/>
            <person name="Devon K."/>
            <person name="Engels R."/>
            <person name="Hammond M."/>
            <person name="Howarth C."/>
            <person name="Koehrsen M."/>
            <person name="Lawson D."/>
            <person name="Montgomery P."/>
            <person name="Nene V."/>
            <person name="Nusbaum C."/>
            <person name="Puiu D."/>
            <person name="Romero-Severson J."/>
            <person name="Severson D.W."/>
            <person name="Shumway M."/>
            <person name="Sisk P."/>
            <person name="Stolte C."/>
            <person name="Zeng Q."/>
            <person name="Eisenstadt E."/>
            <person name="Fraser-Liggett C."/>
            <person name="Strausberg R."/>
            <person name="Galagan J."/>
            <person name="Birren B."/>
            <person name="Collins F.H."/>
        </authorList>
    </citation>
    <scope>NUCLEOTIDE SEQUENCE [LARGE SCALE GENOMIC DNA]</scope>
    <source>
        <strain evidence="1">JHB</strain>
    </source>
</reference>
<dbReference type="VEuPathDB" id="VectorBase:CPIJ018828"/>
<dbReference type="EnsemblMetazoa" id="CPIJ018828-RA">
    <property type="protein sequence ID" value="CPIJ018828-PA"/>
    <property type="gene ID" value="CPIJ018828"/>
</dbReference>
<dbReference type="OrthoDB" id="7737235at2759"/>
<dbReference type="KEGG" id="cqu:CpipJ_CPIJ018828"/>
<keyword evidence="3" id="KW-1185">Reference proteome</keyword>
<sequence length="132" mass="15952">MIRFCKVAEFFEHSRQNFNTRTNDKLIIILKERLGPYASCYGFAKNHPIRKIFERYMRKVFESGIWRKIYDQYTTTEGRFRTFLRPNKYPIDFEDFETLWILLGIGVIPFWSESFFRNGMSSASLYQNDTKD</sequence>
<dbReference type="HOGENOM" id="CLU_1919106_0_0_1"/>
<protein>
    <submittedName>
        <fullName evidence="1 2">Uncharacterized protein</fullName>
    </submittedName>
</protein>
<name>B0XHS5_CULQU</name>
<organism>
    <name type="scientific">Culex quinquefasciatus</name>
    <name type="common">Southern house mosquito</name>
    <name type="synonym">Culex pungens</name>
    <dbReference type="NCBI Taxonomy" id="7176"/>
    <lineage>
        <taxon>Eukaryota</taxon>
        <taxon>Metazoa</taxon>
        <taxon>Ecdysozoa</taxon>
        <taxon>Arthropoda</taxon>
        <taxon>Hexapoda</taxon>
        <taxon>Insecta</taxon>
        <taxon>Pterygota</taxon>
        <taxon>Neoptera</taxon>
        <taxon>Endopterygota</taxon>
        <taxon>Diptera</taxon>
        <taxon>Nematocera</taxon>
        <taxon>Culicoidea</taxon>
        <taxon>Culicidae</taxon>
        <taxon>Culicinae</taxon>
        <taxon>Culicini</taxon>
        <taxon>Culex</taxon>
        <taxon>Culex</taxon>
    </lineage>
</organism>
<evidence type="ECO:0000313" key="1">
    <source>
        <dbReference type="EMBL" id="EDS28594.1"/>
    </source>
</evidence>
<evidence type="ECO:0000313" key="2">
    <source>
        <dbReference type="EnsemblMetazoa" id="CPIJ018828-PA"/>
    </source>
</evidence>
<evidence type="ECO:0000313" key="3">
    <source>
        <dbReference type="Proteomes" id="UP000002320"/>
    </source>
</evidence>
<accession>B0XHS5</accession>
<proteinExistence type="predicted"/>